<sequence length="99" mass="10787">MQGKKKSAGKPPTRSGKRNLTRSKCAALASPKSQVGSAVAHPPRSSSPLALADLFLQFRLIAQLGFEEESSCNWNQIQQILLSCGLKKRFLIFMGDKSP</sequence>
<dbReference type="EMBL" id="CAKMRJ010000001">
    <property type="protein sequence ID" value="CAH1414714.1"/>
    <property type="molecule type" value="Genomic_DNA"/>
</dbReference>
<accession>A0AAU9LGM9</accession>
<gene>
    <name evidence="2" type="ORF">LVIROSA_LOCUS2613</name>
</gene>
<evidence type="ECO:0000313" key="3">
    <source>
        <dbReference type="Proteomes" id="UP001157418"/>
    </source>
</evidence>
<evidence type="ECO:0000256" key="1">
    <source>
        <dbReference type="SAM" id="MobiDB-lite"/>
    </source>
</evidence>
<keyword evidence="3" id="KW-1185">Reference proteome</keyword>
<reference evidence="2 3" key="1">
    <citation type="submission" date="2022-01" db="EMBL/GenBank/DDBJ databases">
        <authorList>
            <person name="Xiong W."/>
            <person name="Schranz E."/>
        </authorList>
    </citation>
    <scope>NUCLEOTIDE SEQUENCE [LARGE SCALE GENOMIC DNA]</scope>
</reference>
<protein>
    <submittedName>
        <fullName evidence="2">Uncharacterized protein</fullName>
    </submittedName>
</protein>
<organism evidence="2 3">
    <name type="scientific">Lactuca virosa</name>
    <dbReference type="NCBI Taxonomy" id="75947"/>
    <lineage>
        <taxon>Eukaryota</taxon>
        <taxon>Viridiplantae</taxon>
        <taxon>Streptophyta</taxon>
        <taxon>Embryophyta</taxon>
        <taxon>Tracheophyta</taxon>
        <taxon>Spermatophyta</taxon>
        <taxon>Magnoliopsida</taxon>
        <taxon>eudicotyledons</taxon>
        <taxon>Gunneridae</taxon>
        <taxon>Pentapetalae</taxon>
        <taxon>asterids</taxon>
        <taxon>campanulids</taxon>
        <taxon>Asterales</taxon>
        <taxon>Asteraceae</taxon>
        <taxon>Cichorioideae</taxon>
        <taxon>Cichorieae</taxon>
        <taxon>Lactucinae</taxon>
        <taxon>Lactuca</taxon>
    </lineage>
</organism>
<feature type="region of interest" description="Disordered" evidence="1">
    <location>
        <begin position="1"/>
        <end position="45"/>
    </location>
</feature>
<dbReference type="Proteomes" id="UP001157418">
    <property type="component" value="Unassembled WGS sequence"/>
</dbReference>
<comment type="caution">
    <text evidence="2">The sequence shown here is derived from an EMBL/GenBank/DDBJ whole genome shotgun (WGS) entry which is preliminary data.</text>
</comment>
<name>A0AAU9LGM9_9ASTR</name>
<dbReference type="AlphaFoldDB" id="A0AAU9LGM9"/>
<evidence type="ECO:0000313" key="2">
    <source>
        <dbReference type="EMBL" id="CAH1414714.1"/>
    </source>
</evidence>
<proteinExistence type="predicted"/>